<dbReference type="EMBL" id="LAZR01000066">
    <property type="protein sequence ID" value="KKN96083.1"/>
    <property type="molecule type" value="Genomic_DNA"/>
</dbReference>
<accession>A0A0F9XUQ4</accession>
<comment type="caution">
    <text evidence="4">The sequence shown here is derived from an EMBL/GenBank/DDBJ whole genome shotgun (WGS) entry which is preliminary data.</text>
</comment>
<dbReference type="Gene3D" id="3.30.1450.10">
    <property type="match status" value="1"/>
</dbReference>
<keyword evidence="1" id="KW-0732">Signal</keyword>
<evidence type="ECO:0000259" key="3">
    <source>
        <dbReference type="Pfam" id="PF04355"/>
    </source>
</evidence>
<dbReference type="PROSITE" id="PS51257">
    <property type="entry name" value="PROKAR_LIPOPROTEIN"/>
    <property type="match status" value="1"/>
</dbReference>
<organism evidence="4">
    <name type="scientific">marine sediment metagenome</name>
    <dbReference type="NCBI Taxonomy" id="412755"/>
    <lineage>
        <taxon>unclassified sequences</taxon>
        <taxon>metagenomes</taxon>
        <taxon>ecological metagenomes</taxon>
    </lineage>
</organism>
<gene>
    <name evidence="4" type="ORF">LCGC14_0170120</name>
</gene>
<proteinExistence type="predicted"/>
<keyword evidence="2" id="KW-0472">Membrane</keyword>
<dbReference type="AlphaFoldDB" id="A0A0F9XUQ4"/>
<feature type="domain" description="Outer membrane protein assembly factor BamE" evidence="3">
    <location>
        <begin position="66"/>
        <end position="137"/>
    </location>
</feature>
<evidence type="ECO:0000256" key="2">
    <source>
        <dbReference type="ARBA" id="ARBA00023136"/>
    </source>
</evidence>
<dbReference type="GO" id="GO:0019867">
    <property type="term" value="C:outer membrane"/>
    <property type="evidence" value="ECO:0007669"/>
    <property type="project" value="InterPro"/>
</dbReference>
<evidence type="ECO:0000313" key="4">
    <source>
        <dbReference type="EMBL" id="KKN96083.1"/>
    </source>
</evidence>
<sequence>MNTSLRLPAVALMAAGLLTLSGCAGMTTNDAMNKVSSGISFASSSLNGVVGTIAMASGLGQDYVTGTLITEEQMATLKRGSTKNQVIATVGNPPNKSNVSGLEVWTYPYTRIGGMPGKPNVFENTIFEFRGNALVNAYKASGTPGKSGNPLLDAAGM</sequence>
<dbReference type="InterPro" id="IPR037873">
    <property type="entry name" value="BamE-like"/>
</dbReference>
<name>A0A0F9XUQ4_9ZZZZ</name>
<reference evidence="4" key="1">
    <citation type="journal article" date="2015" name="Nature">
        <title>Complex archaea that bridge the gap between prokaryotes and eukaryotes.</title>
        <authorList>
            <person name="Spang A."/>
            <person name="Saw J.H."/>
            <person name="Jorgensen S.L."/>
            <person name="Zaremba-Niedzwiedzka K."/>
            <person name="Martijn J."/>
            <person name="Lind A.E."/>
            <person name="van Eijk R."/>
            <person name="Schleper C."/>
            <person name="Guy L."/>
            <person name="Ettema T.J."/>
        </authorList>
    </citation>
    <scope>NUCLEOTIDE SEQUENCE</scope>
</reference>
<evidence type="ECO:0000256" key="1">
    <source>
        <dbReference type="ARBA" id="ARBA00022729"/>
    </source>
</evidence>
<dbReference type="InterPro" id="IPR007450">
    <property type="entry name" value="BamE_dom"/>
</dbReference>
<dbReference type="Pfam" id="PF04355">
    <property type="entry name" value="BamE"/>
    <property type="match status" value="1"/>
</dbReference>
<protein>
    <recommendedName>
        <fullName evidence="3">Outer membrane protein assembly factor BamE domain-containing protein</fullName>
    </recommendedName>
</protein>